<evidence type="ECO:0000256" key="7">
    <source>
        <dbReference type="ARBA" id="ARBA00023315"/>
    </source>
</evidence>
<comment type="PTM">
    <text evidence="11">Cleaved by autocatalysis into a large and a small subunit.</text>
</comment>
<keyword evidence="5 11" id="KW-0378">Hydrolase</keyword>
<dbReference type="OrthoDB" id="9781342at2"/>
<dbReference type="EC" id="2.3.2.2" evidence="11"/>
<evidence type="ECO:0000313" key="12">
    <source>
        <dbReference type="EMBL" id="TXB64911.1"/>
    </source>
</evidence>
<evidence type="ECO:0000313" key="13">
    <source>
        <dbReference type="Proteomes" id="UP000321580"/>
    </source>
</evidence>
<keyword evidence="4 11" id="KW-0808">Transferase</keyword>
<feature type="binding site" evidence="10">
    <location>
        <position position="481"/>
    </location>
    <ligand>
        <name>L-glutamate</name>
        <dbReference type="ChEBI" id="CHEBI:29985"/>
    </ligand>
</feature>
<comment type="catalytic activity">
    <reaction evidence="8 11">
        <text>an N-terminal (5-L-glutamyl)-[peptide] + an alpha-amino acid = 5-L-glutamyl amino acid + an N-terminal L-alpha-aminoacyl-[peptide]</text>
        <dbReference type="Rhea" id="RHEA:23904"/>
        <dbReference type="Rhea" id="RHEA-COMP:9780"/>
        <dbReference type="Rhea" id="RHEA-COMP:9795"/>
        <dbReference type="ChEBI" id="CHEBI:77644"/>
        <dbReference type="ChEBI" id="CHEBI:78597"/>
        <dbReference type="ChEBI" id="CHEBI:78599"/>
        <dbReference type="ChEBI" id="CHEBI:78608"/>
        <dbReference type="EC" id="2.3.2.2"/>
    </reaction>
</comment>
<comment type="subunit">
    <text evidence="11">This enzyme consists of two polypeptide chains, which are synthesized in precursor form from a single polypeptide.</text>
</comment>
<evidence type="ECO:0000256" key="1">
    <source>
        <dbReference type="ARBA" id="ARBA00001049"/>
    </source>
</evidence>
<accession>A0A5C6RRD6</accession>
<dbReference type="NCBIfam" id="TIGR00066">
    <property type="entry name" value="g_glut_trans"/>
    <property type="match status" value="1"/>
</dbReference>
<feature type="binding site" evidence="10">
    <location>
        <position position="112"/>
    </location>
    <ligand>
        <name>L-glutamate</name>
        <dbReference type="ChEBI" id="CHEBI:29985"/>
    </ligand>
</feature>
<evidence type="ECO:0000256" key="5">
    <source>
        <dbReference type="ARBA" id="ARBA00022801"/>
    </source>
</evidence>
<gene>
    <name evidence="12" type="primary">ggt</name>
    <name evidence="12" type="ORF">FRY97_06715</name>
</gene>
<dbReference type="Gene3D" id="1.10.246.130">
    <property type="match status" value="1"/>
</dbReference>
<keyword evidence="7 11" id="KW-0012">Acyltransferase</keyword>
<dbReference type="InterPro" id="IPR043138">
    <property type="entry name" value="GGT_lsub"/>
</dbReference>
<dbReference type="UniPathway" id="UPA00204"/>
<dbReference type="EMBL" id="VOOR01000010">
    <property type="protein sequence ID" value="TXB64911.1"/>
    <property type="molecule type" value="Genomic_DNA"/>
</dbReference>
<evidence type="ECO:0000256" key="10">
    <source>
        <dbReference type="PIRSR" id="PIRSR600101-2"/>
    </source>
</evidence>
<dbReference type="Proteomes" id="UP000321580">
    <property type="component" value="Unassembled WGS sequence"/>
</dbReference>
<reference evidence="12 13" key="1">
    <citation type="submission" date="2019-08" db="EMBL/GenBank/DDBJ databases">
        <title>Genome of Phaeodactylibacter luteus.</title>
        <authorList>
            <person name="Bowman J.P."/>
        </authorList>
    </citation>
    <scope>NUCLEOTIDE SEQUENCE [LARGE SCALE GENOMIC DNA]</scope>
    <source>
        <strain evidence="12 13">KCTC 42180</strain>
    </source>
</reference>
<keyword evidence="6 11" id="KW-0865">Zymogen</keyword>
<proteinExistence type="inferred from homology"/>
<evidence type="ECO:0000256" key="3">
    <source>
        <dbReference type="ARBA" id="ARBA00009381"/>
    </source>
</evidence>
<evidence type="ECO:0000256" key="2">
    <source>
        <dbReference type="ARBA" id="ARBA00001089"/>
    </source>
</evidence>
<evidence type="ECO:0000256" key="11">
    <source>
        <dbReference type="RuleBase" id="RU368036"/>
    </source>
</evidence>
<dbReference type="InterPro" id="IPR029055">
    <property type="entry name" value="Ntn_hydrolases_N"/>
</dbReference>
<sequence length="578" mass="62413">MKPTNLLLQDKLALFILITLIINALSCKNKIGAPTYTAQKTAIGEQAALVSPHPLATEAGLKVLRQGGNAVDAAIAVQFAMAVVYPRAGNLGGGGFMVIRQPEGEVHALDYREKAPSQAHKNMYLDSTGQVIDGLSRSGALAVGVPGTVAGMEAAFEKYSALKDWSALLQPAIDYAAQGFQLSQAEAERLNRFQEEFLAHNEPGIPFIKNHFERGDWFRQPELASTLRAIRDQGAIGFYKGKVAQAIAATMDEKDGLITTADLAAYEAVWRVPTASRYKGYTVWSMPPPSSGGVALSQMLEMVEPYAIGEMGFHHTAAVHLMVEAERRAFADRAQHLGDLDFYDVPMEKLMDSLYLASRMADFTPDTATASGQLAAGNFTLVKESFETTHTSVVSPEGQAVSVTTTLNSNYGSKVFVREGGFFLNNEMDDFSAKPGVPNQFGLVGAEANAIAPGKRMLSSMTPTIVEKDGELFLVLGAPGGSTIITAVFQVFLNVAEFGMPLPEAINAGRFHHQWLPDQILLEKGGLPDSVQQALKAMGHEIREIDRMAVIKAVLKDEEGRLHAAGDPRNPDDDARAY</sequence>
<keyword evidence="11" id="KW-0317">Glutathione biosynthesis</keyword>
<comment type="catalytic activity">
    <reaction evidence="1 11">
        <text>an S-substituted glutathione + H2O = an S-substituted L-cysteinylglycine + L-glutamate</text>
        <dbReference type="Rhea" id="RHEA:59468"/>
        <dbReference type="ChEBI" id="CHEBI:15377"/>
        <dbReference type="ChEBI" id="CHEBI:29985"/>
        <dbReference type="ChEBI" id="CHEBI:90779"/>
        <dbReference type="ChEBI" id="CHEBI:143103"/>
        <dbReference type="EC" id="3.4.19.13"/>
    </reaction>
</comment>
<organism evidence="12 13">
    <name type="scientific">Phaeodactylibacter luteus</name>
    <dbReference type="NCBI Taxonomy" id="1564516"/>
    <lineage>
        <taxon>Bacteria</taxon>
        <taxon>Pseudomonadati</taxon>
        <taxon>Bacteroidota</taxon>
        <taxon>Saprospiria</taxon>
        <taxon>Saprospirales</taxon>
        <taxon>Haliscomenobacteraceae</taxon>
        <taxon>Phaeodactylibacter</taxon>
    </lineage>
</organism>
<comment type="catalytic activity">
    <reaction evidence="2 11">
        <text>glutathione + H2O = L-cysteinylglycine + L-glutamate</text>
        <dbReference type="Rhea" id="RHEA:28807"/>
        <dbReference type="ChEBI" id="CHEBI:15377"/>
        <dbReference type="ChEBI" id="CHEBI:29985"/>
        <dbReference type="ChEBI" id="CHEBI:57925"/>
        <dbReference type="ChEBI" id="CHEBI:61694"/>
        <dbReference type="EC" id="3.4.19.13"/>
    </reaction>
</comment>
<dbReference type="EC" id="3.4.19.13" evidence="11"/>
<dbReference type="SUPFAM" id="SSF56235">
    <property type="entry name" value="N-terminal nucleophile aminohydrolases (Ntn hydrolases)"/>
    <property type="match status" value="1"/>
</dbReference>
<feature type="binding site" evidence="10">
    <location>
        <begin position="459"/>
        <end position="460"/>
    </location>
    <ligand>
        <name>L-glutamate</name>
        <dbReference type="ChEBI" id="CHEBI:29985"/>
    </ligand>
</feature>
<comment type="similarity">
    <text evidence="3 11">Belongs to the gamma-glutamyltransferase family.</text>
</comment>
<dbReference type="PANTHER" id="PTHR43199:SF1">
    <property type="entry name" value="GLUTATHIONE HYDROLASE PROENZYME"/>
    <property type="match status" value="1"/>
</dbReference>
<dbReference type="GO" id="GO:0036374">
    <property type="term" value="F:glutathione hydrolase activity"/>
    <property type="evidence" value="ECO:0007669"/>
    <property type="project" value="UniProtKB-UniRule"/>
</dbReference>
<dbReference type="RefSeq" id="WP_147166678.1">
    <property type="nucleotide sequence ID" value="NZ_VOOR01000010.1"/>
</dbReference>
<name>A0A5C6RRD6_9BACT</name>
<dbReference type="PRINTS" id="PR01210">
    <property type="entry name" value="GGTRANSPTASE"/>
</dbReference>
<dbReference type="GO" id="GO:0006750">
    <property type="term" value="P:glutathione biosynthetic process"/>
    <property type="evidence" value="ECO:0007669"/>
    <property type="project" value="UniProtKB-KW"/>
</dbReference>
<dbReference type="Gene3D" id="3.60.20.40">
    <property type="match status" value="1"/>
</dbReference>
<dbReference type="GO" id="GO:0103068">
    <property type="term" value="F:leukotriene C4 gamma-glutamyl transferase activity"/>
    <property type="evidence" value="ECO:0007669"/>
    <property type="project" value="UniProtKB-EC"/>
</dbReference>
<dbReference type="GO" id="GO:0006751">
    <property type="term" value="P:glutathione catabolic process"/>
    <property type="evidence" value="ECO:0007669"/>
    <property type="project" value="UniProtKB-UniRule"/>
</dbReference>
<keyword evidence="13" id="KW-1185">Reference proteome</keyword>
<protein>
    <recommendedName>
        <fullName evidence="11">Glutathione hydrolase proenzyme</fullName>
        <ecNumber evidence="11">2.3.2.2</ecNumber>
        <ecNumber evidence="11">3.4.19.13</ecNumber>
    </recommendedName>
    <component>
        <recommendedName>
            <fullName evidence="11">Glutathione hydrolase large chain</fullName>
        </recommendedName>
    </component>
    <component>
        <recommendedName>
            <fullName evidence="11">Glutathione hydrolase small chain</fullName>
        </recommendedName>
    </component>
</protein>
<dbReference type="PANTHER" id="PTHR43199">
    <property type="entry name" value="GLUTATHIONE HYDROLASE"/>
    <property type="match status" value="1"/>
</dbReference>
<dbReference type="InterPro" id="IPR051792">
    <property type="entry name" value="GGT_bact"/>
</dbReference>
<evidence type="ECO:0000256" key="6">
    <source>
        <dbReference type="ARBA" id="ARBA00023145"/>
    </source>
</evidence>
<dbReference type="AlphaFoldDB" id="A0A5C6RRD6"/>
<evidence type="ECO:0000256" key="8">
    <source>
        <dbReference type="ARBA" id="ARBA00047417"/>
    </source>
</evidence>
<evidence type="ECO:0000256" key="9">
    <source>
        <dbReference type="PIRSR" id="PIRSR600101-1"/>
    </source>
</evidence>
<feature type="binding site" evidence="10">
    <location>
        <begin position="406"/>
        <end position="408"/>
    </location>
    <ligand>
        <name>L-glutamate</name>
        <dbReference type="ChEBI" id="CHEBI:29985"/>
    </ligand>
</feature>
<dbReference type="Pfam" id="PF01019">
    <property type="entry name" value="G_glu_transpept"/>
    <property type="match status" value="1"/>
</dbReference>
<comment type="pathway">
    <text evidence="11">Sulfur metabolism; glutathione metabolism.</text>
</comment>
<feature type="active site" description="Nucleophile" evidence="9">
    <location>
        <position position="388"/>
    </location>
</feature>
<comment type="caution">
    <text evidence="12">The sequence shown here is derived from an EMBL/GenBank/DDBJ whole genome shotgun (WGS) entry which is preliminary data.</text>
</comment>
<feature type="binding site" evidence="10">
    <location>
        <position position="430"/>
    </location>
    <ligand>
        <name>L-glutamate</name>
        <dbReference type="ChEBI" id="CHEBI:29985"/>
    </ligand>
</feature>
<evidence type="ECO:0000256" key="4">
    <source>
        <dbReference type="ARBA" id="ARBA00022679"/>
    </source>
</evidence>
<dbReference type="InterPro" id="IPR000101">
    <property type="entry name" value="GGT_peptidase"/>
</dbReference>
<dbReference type="InterPro" id="IPR043137">
    <property type="entry name" value="GGT_ssub_C"/>
</dbReference>